<evidence type="ECO:0000256" key="3">
    <source>
        <dbReference type="SAM" id="SignalP"/>
    </source>
</evidence>
<dbReference type="PROSITE" id="PS51257">
    <property type="entry name" value="PROKAR_LIPOPROTEIN"/>
    <property type="match status" value="1"/>
</dbReference>
<evidence type="ECO:0000256" key="2">
    <source>
        <dbReference type="ARBA" id="ARBA00023157"/>
    </source>
</evidence>
<gene>
    <name evidence="5" type="ORF">SMSP2_01296</name>
</gene>
<dbReference type="AlphaFoldDB" id="A0A1Q2MFB0"/>
<evidence type="ECO:0000313" key="6">
    <source>
        <dbReference type="Proteomes" id="UP000188181"/>
    </source>
</evidence>
<dbReference type="PROSITE" id="PS00018">
    <property type="entry name" value="EF_HAND_1"/>
    <property type="match status" value="1"/>
</dbReference>
<reference evidence="6" key="1">
    <citation type="submission" date="2017-02" db="EMBL/GenBank/DDBJ databases">
        <title>Comparative genomics and description of representatives of a novel lineage of planctomycetes thriving in anoxic sediments.</title>
        <authorList>
            <person name="Spring S."/>
            <person name="Bunk B."/>
            <person name="Sproer C."/>
        </authorList>
    </citation>
    <scope>NUCLEOTIDE SEQUENCE [LARGE SCALE GENOMIC DNA]</scope>
    <source>
        <strain evidence="6">SM-Chi-D1</strain>
    </source>
</reference>
<dbReference type="OrthoDB" id="9804686at2"/>
<dbReference type="SMART" id="SM00560">
    <property type="entry name" value="LamGL"/>
    <property type="match status" value="1"/>
</dbReference>
<sequence length="946" mass="100070" precursor="true">MSSKKLINGFLLLVLFTGAASCFAVRTNFIGTGTDHLWGDPASWSAGVPTADDEASVEGSGTCIVDPNGLCAYLVGPGRGAGHTTLTVRGPLDVSGTSGWRAAYFGEGTLNVEPGAVINVTPRIYFATGISGSLIGKLNVNMSGGSIYTPGYFQFAGDGAATSVNMDMSGGSISAGNHIYLGTKGDCTVNMTGGQMTTPVGIHLYMGFTTGTSELTVDGGVVNIGGSLRMGDTGAAAILNVDSGSFSVGNELLIGHHVNGNATVNISGGTVSGILASTGKYGASNNVINMSGGEFNVTNTFAVNVTADTSTQINLDGGVMTLGGLTIGNGGLIDIEQGVLKVAGNATVAVQTYIAAGKITGYGDVRNVMVNYDGTHTVVIADPTLMLYANTPSPSSVGLFELSGLSLSWTAGEGAVKHQVYFGDDQQLVADADTSTSGIYKGEVTDASYTLEQILQPASAYYWRVDEIDGSDQVISTGYVWTLATEDYFVLDDFEGYASDSELQLVWDGDVTLDDDYIIGVYNTPKSMSIAYNTASETVFEFDSPKDFVVADVKSMTLYIHADKNNTPGQFYAKLIDHTGYESRIDVPNSDSATVDYWRSWTFWPIRISDFDDETLDLNNIAKIAFGIDGSAGSGSVNIDLITLWLQKSFDFASLQSGDLDLSGVVDLYDFTMLAADWGLVEETIDAAAEVSDDGLVFYYKFDDGSGYWATDEIDGNDRAPLNTPAFVTSGGYDDSGALSCDGSVIVTVPSSSYSSLSEAITISVWLKPESMPGLTRIFDAPGTPYYSAWASLAWKSNAIAGASLFQTSYTSASESENTTRFFNIPAYDSQWLHCALVKDSASGFQGIYIDGELIAKTEVEHPLNPMTGFVIANTAAGNRGFIGLIDEFCCYARALSQAEIIALSEQASVEQPILPTVSDINEDGTVGIDDFTIMTENWLDTILWP</sequence>
<evidence type="ECO:0000313" key="5">
    <source>
        <dbReference type="EMBL" id="AQQ70932.1"/>
    </source>
</evidence>
<dbReference type="Gene3D" id="2.60.40.10">
    <property type="entry name" value="Immunoglobulins"/>
    <property type="match status" value="1"/>
</dbReference>
<keyword evidence="6" id="KW-1185">Reference proteome</keyword>
<keyword evidence="1 3" id="KW-0732">Signal</keyword>
<evidence type="ECO:0000256" key="1">
    <source>
        <dbReference type="ARBA" id="ARBA00022729"/>
    </source>
</evidence>
<evidence type="ECO:0000259" key="4">
    <source>
        <dbReference type="SMART" id="SM00560"/>
    </source>
</evidence>
<feature type="chain" id="PRO_5012523952" description="LamG-like jellyroll fold domain-containing protein" evidence="3">
    <location>
        <begin position="25"/>
        <end position="946"/>
    </location>
</feature>
<dbReference type="Gene3D" id="2.60.120.200">
    <property type="match status" value="1"/>
</dbReference>
<dbReference type="SUPFAM" id="SSF49899">
    <property type="entry name" value="Concanavalin A-like lectins/glucanases"/>
    <property type="match status" value="1"/>
</dbReference>
<dbReference type="Pfam" id="PF13385">
    <property type="entry name" value="Laminin_G_3"/>
    <property type="match status" value="1"/>
</dbReference>
<accession>A0A1Q2MFB0</accession>
<dbReference type="KEGG" id="pbas:SMSP2_01296"/>
<dbReference type="EMBL" id="CP019646">
    <property type="protein sequence ID" value="AQQ70932.1"/>
    <property type="molecule type" value="Genomic_DNA"/>
</dbReference>
<dbReference type="InterPro" id="IPR013783">
    <property type="entry name" value="Ig-like_fold"/>
</dbReference>
<proteinExistence type="predicted"/>
<keyword evidence="2" id="KW-1015">Disulfide bond</keyword>
<feature type="signal peptide" evidence="3">
    <location>
        <begin position="1"/>
        <end position="24"/>
    </location>
</feature>
<dbReference type="STRING" id="1851148.SMSP2_01296"/>
<organism evidence="5 6">
    <name type="scientific">Limihaloglobus sulfuriphilus</name>
    <dbReference type="NCBI Taxonomy" id="1851148"/>
    <lineage>
        <taxon>Bacteria</taxon>
        <taxon>Pseudomonadati</taxon>
        <taxon>Planctomycetota</taxon>
        <taxon>Phycisphaerae</taxon>
        <taxon>Sedimentisphaerales</taxon>
        <taxon>Sedimentisphaeraceae</taxon>
        <taxon>Limihaloglobus</taxon>
    </lineage>
</organism>
<feature type="domain" description="LamG-like jellyroll fold" evidence="4">
    <location>
        <begin position="759"/>
        <end position="899"/>
    </location>
</feature>
<dbReference type="Proteomes" id="UP000188181">
    <property type="component" value="Chromosome"/>
</dbReference>
<dbReference type="RefSeq" id="WP_146683161.1">
    <property type="nucleotide sequence ID" value="NZ_CP019646.1"/>
</dbReference>
<dbReference type="InterPro" id="IPR013320">
    <property type="entry name" value="ConA-like_dom_sf"/>
</dbReference>
<dbReference type="InterPro" id="IPR018247">
    <property type="entry name" value="EF_Hand_1_Ca_BS"/>
</dbReference>
<protein>
    <recommendedName>
        <fullName evidence="4">LamG-like jellyroll fold domain-containing protein</fullName>
    </recommendedName>
</protein>
<name>A0A1Q2MFB0_9BACT</name>
<dbReference type="InterPro" id="IPR006558">
    <property type="entry name" value="LamG-like"/>
</dbReference>